<feature type="domain" description="Protein kinase" evidence="9">
    <location>
        <begin position="64"/>
        <end position="398"/>
    </location>
</feature>
<evidence type="ECO:0000256" key="6">
    <source>
        <dbReference type="ARBA" id="ARBA00022840"/>
    </source>
</evidence>
<dbReference type="EMBL" id="KN847495">
    <property type="protein sequence ID" value="KIW16232.1"/>
    <property type="molecule type" value="Genomic_DNA"/>
</dbReference>
<evidence type="ECO:0000256" key="2">
    <source>
        <dbReference type="ARBA" id="ARBA00022527"/>
    </source>
</evidence>
<proteinExistence type="predicted"/>
<comment type="catalytic activity">
    <reaction evidence="8">
        <text>L-seryl-[protein] + ATP = O-phospho-L-seryl-[protein] + ADP + H(+)</text>
        <dbReference type="Rhea" id="RHEA:17989"/>
        <dbReference type="Rhea" id="RHEA-COMP:9863"/>
        <dbReference type="Rhea" id="RHEA-COMP:11604"/>
        <dbReference type="ChEBI" id="CHEBI:15378"/>
        <dbReference type="ChEBI" id="CHEBI:29999"/>
        <dbReference type="ChEBI" id="CHEBI:30616"/>
        <dbReference type="ChEBI" id="CHEBI:83421"/>
        <dbReference type="ChEBI" id="CHEBI:456216"/>
        <dbReference type="EC" id="2.7.11.1"/>
    </reaction>
</comment>
<evidence type="ECO:0000256" key="1">
    <source>
        <dbReference type="ARBA" id="ARBA00012513"/>
    </source>
</evidence>
<dbReference type="AlphaFoldDB" id="A0A0D1ZTV7"/>
<dbReference type="Gene3D" id="1.10.510.10">
    <property type="entry name" value="Transferase(Phosphotransferase) domain 1"/>
    <property type="match status" value="1"/>
</dbReference>
<dbReference type="PANTHER" id="PTHR43671">
    <property type="entry name" value="SERINE/THREONINE-PROTEIN KINASE NEK"/>
    <property type="match status" value="1"/>
</dbReference>
<dbReference type="GO" id="GO:0004674">
    <property type="term" value="F:protein serine/threonine kinase activity"/>
    <property type="evidence" value="ECO:0007669"/>
    <property type="project" value="UniProtKB-KW"/>
</dbReference>
<dbReference type="InterPro" id="IPR008271">
    <property type="entry name" value="Ser/Thr_kinase_AS"/>
</dbReference>
<dbReference type="STRING" id="91928.A0A0D1ZTV7"/>
<dbReference type="GeneID" id="27333366"/>
<evidence type="ECO:0000256" key="7">
    <source>
        <dbReference type="ARBA" id="ARBA00047899"/>
    </source>
</evidence>
<dbReference type="PROSITE" id="PS00108">
    <property type="entry name" value="PROTEIN_KINASE_ST"/>
    <property type="match status" value="1"/>
</dbReference>
<dbReference type="InterPro" id="IPR011009">
    <property type="entry name" value="Kinase-like_dom_sf"/>
</dbReference>
<accession>A0A0D1ZTV7</accession>
<keyword evidence="6" id="KW-0067">ATP-binding</keyword>
<gene>
    <name evidence="10" type="ORF">PV08_06283</name>
</gene>
<evidence type="ECO:0000313" key="10">
    <source>
        <dbReference type="EMBL" id="KIW16232.1"/>
    </source>
</evidence>
<dbReference type="GO" id="GO:0005524">
    <property type="term" value="F:ATP binding"/>
    <property type="evidence" value="ECO:0007669"/>
    <property type="project" value="UniProtKB-KW"/>
</dbReference>
<evidence type="ECO:0000256" key="8">
    <source>
        <dbReference type="ARBA" id="ARBA00048679"/>
    </source>
</evidence>
<dbReference type="PANTHER" id="PTHR43671:SF98">
    <property type="entry name" value="SERINE_THREONINE-PROTEIN KINASE NEK11"/>
    <property type="match status" value="1"/>
</dbReference>
<evidence type="ECO:0000256" key="3">
    <source>
        <dbReference type="ARBA" id="ARBA00022679"/>
    </source>
</evidence>
<dbReference type="InterPro" id="IPR050660">
    <property type="entry name" value="NEK_Ser/Thr_kinase"/>
</dbReference>
<dbReference type="RefSeq" id="XP_016236448.1">
    <property type="nucleotide sequence ID" value="XM_016380621.1"/>
</dbReference>
<protein>
    <recommendedName>
        <fullName evidence="1">non-specific serine/threonine protein kinase</fullName>
        <ecNumber evidence="1">2.7.11.1</ecNumber>
    </recommendedName>
</protein>
<sequence>MAPRRKVPVEDRPIYERAPWTRDPDKVTRRIQRWRAKKWFDATAEMFALSKPRAGNDDREDVFWECTEMLGRGSFGMVGKWTKFDSRGNAVEHIAIKQAEVISNYDVDRRGNFDVPWEARIMMELYDQGCENVTRLKGLKLFPKGAQSRNWRYYVEYYKYGTLHGLIDNYLAYNRGNPRSQKRVPEEFIWQAFHELARATYHMRTVKFGENFAPPGNDQWILHLDLKHENILLGTAPADERYMPYPSLKVADWGMAVCTSRQDPSNSVGWSRHGTICWFPPEQRDDGRYGRNWRRPTFGSRYEPYEMSHVIWQVGANMYGLMYLDRHNRDIDEQIDRHRRMEEELRKWDYSIFRGLKSGVYSPKLTALVEDCLRVDPQRRPRVRELAQRTREGLAPYLARWRQTGQCPGLLVNTV</sequence>
<dbReference type="VEuPathDB" id="FungiDB:PV08_06283"/>
<dbReference type="EC" id="2.7.11.1" evidence="1"/>
<evidence type="ECO:0000259" key="9">
    <source>
        <dbReference type="PROSITE" id="PS50011"/>
    </source>
</evidence>
<name>A0A0D1ZTV7_9EURO</name>
<keyword evidence="3" id="KW-0808">Transferase</keyword>
<dbReference type="Proteomes" id="UP000053328">
    <property type="component" value="Unassembled WGS sequence"/>
</dbReference>
<keyword evidence="4" id="KW-0547">Nucleotide-binding</keyword>
<organism evidence="10 11">
    <name type="scientific">Exophiala spinifera</name>
    <dbReference type="NCBI Taxonomy" id="91928"/>
    <lineage>
        <taxon>Eukaryota</taxon>
        <taxon>Fungi</taxon>
        <taxon>Dikarya</taxon>
        <taxon>Ascomycota</taxon>
        <taxon>Pezizomycotina</taxon>
        <taxon>Eurotiomycetes</taxon>
        <taxon>Chaetothyriomycetidae</taxon>
        <taxon>Chaetothyriales</taxon>
        <taxon>Herpotrichiellaceae</taxon>
        <taxon>Exophiala</taxon>
    </lineage>
</organism>
<dbReference type="SUPFAM" id="SSF56112">
    <property type="entry name" value="Protein kinase-like (PK-like)"/>
    <property type="match status" value="1"/>
</dbReference>
<dbReference type="SMART" id="SM00220">
    <property type="entry name" value="S_TKc"/>
    <property type="match status" value="1"/>
</dbReference>
<keyword evidence="2" id="KW-0723">Serine/threonine-protein kinase</keyword>
<dbReference type="PROSITE" id="PS50011">
    <property type="entry name" value="PROTEIN_KINASE_DOM"/>
    <property type="match status" value="1"/>
</dbReference>
<dbReference type="Pfam" id="PF00069">
    <property type="entry name" value="Pkinase"/>
    <property type="match status" value="1"/>
</dbReference>
<reference evidence="10 11" key="1">
    <citation type="submission" date="2015-01" db="EMBL/GenBank/DDBJ databases">
        <title>The Genome Sequence of Exophiala spinifera CBS89968.</title>
        <authorList>
            <consortium name="The Broad Institute Genomics Platform"/>
            <person name="Cuomo C."/>
            <person name="de Hoog S."/>
            <person name="Gorbushina A."/>
            <person name="Stielow B."/>
            <person name="Teixiera M."/>
            <person name="Abouelleil A."/>
            <person name="Chapman S.B."/>
            <person name="Priest M."/>
            <person name="Young S.K."/>
            <person name="Wortman J."/>
            <person name="Nusbaum C."/>
            <person name="Birren B."/>
        </authorList>
    </citation>
    <scope>NUCLEOTIDE SEQUENCE [LARGE SCALE GENOMIC DNA]</scope>
    <source>
        <strain evidence="10 11">CBS 89968</strain>
    </source>
</reference>
<evidence type="ECO:0000313" key="11">
    <source>
        <dbReference type="Proteomes" id="UP000053328"/>
    </source>
</evidence>
<dbReference type="HOGENOM" id="CLU_660629_0_0_1"/>
<comment type="catalytic activity">
    <reaction evidence="7">
        <text>L-threonyl-[protein] + ATP = O-phospho-L-threonyl-[protein] + ADP + H(+)</text>
        <dbReference type="Rhea" id="RHEA:46608"/>
        <dbReference type="Rhea" id="RHEA-COMP:11060"/>
        <dbReference type="Rhea" id="RHEA-COMP:11605"/>
        <dbReference type="ChEBI" id="CHEBI:15378"/>
        <dbReference type="ChEBI" id="CHEBI:30013"/>
        <dbReference type="ChEBI" id="CHEBI:30616"/>
        <dbReference type="ChEBI" id="CHEBI:61977"/>
        <dbReference type="ChEBI" id="CHEBI:456216"/>
        <dbReference type="EC" id="2.7.11.1"/>
    </reaction>
</comment>
<evidence type="ECO:0000256" key="5">
    <source>
        <dbReference type="ARBA" id="ARBA00022777"/>
    </source>
</evidence>
<keyword evidence="5" id="KW-0418">Kinase</keyword>
<dbReference type="InterPro" id="IPR000719">
    <property type="entry name" value="Prot_kinase_dom"/>
</dbReference>
<evidence type="ECO:0000256" key="4">
    <source>
        <dbReference type="ARBA" id="ARBA00022741"/>
    </source>
</evidence>
<dbReference type="OrthoDB" id="310217at2759"/>
<keyword evidence="11" id="KW-1185">Reference proteome</keyword>
<dbReference type="GO" id="GO:0005634">
    <property type="term" value="C:nucleus"/>
    <property type="evidence" value="ECO:0007669"/>
    <property type="project" value="TreeGrafter"/>
</dbReference>